<reference evidence="1 2" key="1">
    <citation type="submission" date="2019-02" db="EMBL/GenBank/DDBJ databases">
        <title>Bacterial novel species Emticicia sp. 17J42-9 isolated from soil.</title>
        <authorList>
            <person name="Jung H.-Y."/>
        </authorList>
    </citation>
    <scope>NUCLEOTIDE SEQUENCE [LARGE SCALE GENOMIC DNA]</scope>
    <source>
        <strain evidence="1 2">17J42-9</strain>
    </source>
</reference>
<proteinExistence type="predicted"/>
<name>A0A4Q5LVK7_9BACT</name>
<dbReference type="Gene3D" id="2.60.40.2880">
    <property type="entry name" value="MmpS1-5, C-terminal soluble domain"/>
    <property type="match status" value="1"/>
</dbReference>
<dbReference type="AlphaFoldDB" id="A0A4Q5LVK7"/>
<gene>
    <name evidence="1" type="ORF">EWM59_21345</name>
</gene>
<protein>
    <submittedName>
        <fullName evidence="1">Uncharacterized protein</fullName>
    </submittedName>
</protein>
<dbReference type="OrthoDB" id="1377205at2"/>
<accession>A0A4Q5LVK7</accession>
<comment type="caution">
    <text evidence="1">The sequence shown here is derived from an EMBL/GenBank/DDBJ whole genome shotgun (WGS) entry which is preliminary data.</text>
</comment>
<organism evidence="1 2">
    <name type="scientific">Emticicia agri</name>
    <dbReference type="NCBI Taxonomy" id="2492393"/>
    <lineage>
        <taxon>Bacteria</taxon>
        <taxon>Pseudomonadati</taxon>
        <taxon>Bacteroidota</taxon>
        <taxon>Cytophagia</taxon>
        <taxon>Cytophagales</taxon>
        <taxon>Leadbetterellaceae</taxon>
        <taxon>Emticicia</taxon>
    </lineage>
</organism>
<keyword evidence="2" id="KW-1185">Reference proteome</keyword>
<dbReference type="InterPro" id="IPR038468">
    <property type="entry name" value="MmpS_C"/>
</dbReference>
<dbReference type="RefSeq" id="WP_130023289.1">
    <property type="nucleotide sequence ID" value="NZ_SEWF01000041.1"/>
</dbReference>
<evidence type="ECO:0000313" key="2">
    <source>
        <dbReference type="Proteomes" id="UP000293162"/>
    </source>
</evidence>
<evidence type="ECO:0000313" key="1">
    <source>
        <dbReference type="EMBL" id="RYU93595.1"/>
    </source>
</evidence>
<dbReference type="EMBL" id="SEWF01000041">
    <property type="protein sequence ID" value="RYU93595.1"/>
    <property type="molecule type" value="Genomic_DNA"/>
</dbReference>
<dbReference type="Proteomes" id="UP000293162">
    <property type="component" value="Unassembled WGS sequence"/>
</dbReference>
<dbReference type="PROSITE" id="PS51257">
    <property type="entry name" value="PROKAR_LIPOPROTEIN"/>
    <property type="match status" value="1"/>
</dbReference>
<sequence>MKKLAITLITVLTVFTSCSKDDTNVTNNSSRTIRYELTGNFTGNNIITAYTTASGGTITEQIASLPWTKEITFDAGVSGANITISGAGGMAGQQATLVIKRGGNPVGSPTTATADAGGTLIIAAPVIVF</sequence>